<protein>
    <submittedName>
        <fullName evidence="2">Uncharacterized protein</fullName>
    </submittedName>
</protein>
<evidence type="ECO:0000313" key="3">
    <source>
        <dbReference type="Proteomes" id="UP001221898"/>
    </source>
</evidence>
<accession>A0AAD7T4A7</accession>
<keyword evidence="3" id="KW-1185">Reference proteome</keyword>
<dbReference type="EMBL" id="JAINUG010000014">
    <property type="protein sequence ID" value="KAJ8414083.1"/>
    <property type="molecule type" value="Genomic_DNA"/>
</dbReference>
<feature type="compositionally biased region" description="Basic and acidic residues" evidence="1">
    <location>
        <begin position="150"/>
        <end position="163"/>
    </location>
</feature>
<feature type="compositionally biased region" description="Pro residues" evidence="1">
    <location>
        <begin position="50"/>
        <end position="64"/>
    </location>
</feature>
<organism evidence="2 3">
    <name type="scientific">Aldrovandia affinis</name>
    <dbReference type="NCBI Taxonomy" id="143900"/>
    <lineage>
        <taxon>Eukaryota</taxon>
        <taxon>Metazoa</taxon>
        <taxon>Chordata</taxon>
        <taxon>Craniata</taxon>
        <taxon>Vertebrata</taxon>
        <taxon>Euteleostomi</taxon>
        <taxon>Actinopterygii</taxon>
        <taxon>Neopterygii</taxon>
        <taxon>Teleostei</taxon>
        <taxon>Notacanthiformes</taxon>
        <taxon>Halosauridae</taxon>
        <taxon>Aldrovandia</taxon>
    </lineage>
</organism>
<comment type="caution">
    <text evidence="2">The sequence shown here is derived from an EMBL/GenBank/DDBJ whole genome shotgun (WGS) entry which is preliminary data.</text>
</comment>
<feature type="region of interest" description="Disordered" evidence="1">
    <location>
        <begin position="17"/>
        <end position="112"/>
    </location>
</feature>
<evidence type="ECO:0000313" key="2">
    <source>
        <dbReference type="EMBL" id="KAJ8414083.1"/>
    </source>
</evidence>
<sequence>MVDLLDKVMHEYHTDCWQPEKPATNYHPAPSRDPPPWKHHNEPVPAEDCQPPPRASSMPYPPYPGTQIQQPKPHWALPHSATYAERGSPASGEQSTHQLLDKVLPHGHPGQKINRLCDLLMTQQLDQSQHIGAEANHSQLQYSRPQSVHSAEDCSKKPASQRD</sequence>
<gene>
    <name evidence="2" type="ORF">AAFF_G00066810</name>
</gene>
<proteinExistence type="predicted"/>
<name>A0AAD7T4A7_9TELE</name>
<dbReference type="Proteomes" id="UP001221898">
    <property type="component" value="Unassembled WGS sequence"/>
</dbReference>
<reference evidence="2" key="1">
    <citation type="journal article" date="2023" name="Science">
        <title>Genome structures resolve the early diversification of teleost fishes.</title>
        <authorList>
            <person name="Parey E."/>
            <person name="Louis A."/>
            <person name="Montfort J."/>
            <person name="Bouchez O."/>
            <person name="Roques C."/>
            <person name="Iampietro C."/>
            <person name="Lluch J."/>
            <person name="Castinel A."/>
            <person name="Donnadieu C."/>
            <person name="Desvignes T."/>
            <person name="Floi Bucao C."/>
            <person name="Jouanno E."/>
            <person name="Wen M."/>
            <person name="Mejri S."/>
            <person name="Dirks R."/>
            <person name="Jansen H."/>
            <person name="Henkel C."/>
            <person name="Chen W.J."/>
            <person name="Zahm M."/>
            <person name="Cabau C."/>
            <person name="Klopp C."/>
            <person name="Thompson A.W."/>
            <person name="Robinson-Rechavi M."/>
            <person name="Braasch I."/>
            <person name="Lecointre G."/>
            <person name="Bobe J."/>
            <person name="Postlethwait J.H."/>
            <person name="Berthelot C."/>
            <person name="Roest Crollius H."/>
            <person name="Guiguen Y."/>
        </authorList>
    </citation>
    <scope>NUCLEOTIDE SEQUENCE</scope>
    <source>
        <strain evidence="2">NC1722</strain>
    </source>
</reference>
<feature type="compositionally biased region" description="Polar residues" evidence="1">
    <location>
        <begin position="130"/>
        <end position="149"/>
    </location>
</feature>
<evidence type="ECO:0000256" key="1">
    <source>
        <dbReference type="SAM" id="MobiDB-lite"/>
    </source>
</evidence>
<feature type="region of interest" description="Disordered" evidence="1">
    <location>
        <begin position="130"/>
        <end position="163"/>
    </location>
</feature>
<dbReference type="AlphaFoldDB" id="A0AAD7T4A7"/>